<evidence type="ECO:0000256" key="7">
    <source>
        <dbReference type="SAM" id="MobiDB-lite"/>
    </source>
</evidence>
<dbReference type="InterPro" id="IPR046347">
    <property type="entry name" value="bZIP_sf"/>
</dbReference>
<dbReference type="InterPro" id="IPR012900">
    <property type="entry name" value="MFMR"/>
</dbReference>
<accession>A0A0K9PGK4</accession>
<keyword evidence="5" id="KW-0804">Transcription</keyword>
<keyword evidence="6" id="KW-0539">Nucleus</keyword>
<keyword evidence="3" id="KW-0805">Transcription regulation</keyword>
<feature type="compositionally biased region" description="Basic and acidic residues" evidence="7">
    <location>
        <begin position="126"/>
        <end position="138"/>
    </location>
</feature>
<dbReference type="PANTHER" id="PTHR45967">
    <property type="entry name" value="G-BOX-BINDING FACTOR 3-RELATED"/>
    <property type="match status" value="1"/>
</dbReference>
<feature type="region of interest" description="Disordered" evidence="7">
    <location>
        <begin position="292"/>
        <end position="334"/>
    </location>
</feature>
<dbReference type="PANTHER" id="PTHR45967:SF2">
    <property type="entry name" value="BZIP TRANSCRIPTION FACTOR 68"/>
    <property type="match status" value="1"/>
</dbReference>
<dbReference type="GO" id="GO:0000976">
    <property type="term" value="F:transcription cis-regulatory region binding"/>
    <property type="evidence" value="ECO:0007669"/>
    <property type="project" value="UniProtKB-ARBA"/>
</dbReference>
<organism evidence="9 10">
    <name type="scientific">Zostera marina</name>
    <name type="common">Eelgrass</name>
    <dbReference type="NCBI Taxonomy" id="29655"/>
    <lineage>
        <taxon>Eukaryota</taxon>
        <taxon>Viridiplantae</taxon>
        <taxon>Streptophyta</taxon>
        <taxon>Embryophyta</taxon>
        <taxon>Tracheophyta</taxon>
        <taxon>Spermatophyta</taxon>
        <taxon>Magnoliopsida</taxon>
        <taxon>Liliopsida</taxon>
        <taxon>Zosteraceae</taxon>
        <taxon>Zostera</taxon>
    </lineage>
</organism>
<dbReference type="InterPro" id="IPR044827">
    <property type="entry name" value="GBF-like"/>
</dbReference>
<dbReference type="CDD" id="cd14702">
    <property type="entry name" value="bZIP_plant_GBF1"/>
    <property type="match status" value="1"/>
</dbReference>
<feature type="region of interest" description="Disordered" evidence="7">
    <location>
        <begin position="1"/>
        <end position="30"/>
    </location>
</feature>
<dbReference type="SMART" id="SM00338">
    <property type="entry name" value="BRLZ"/>
    <property type="match status" value="1"/>
</dbReference>
<protein>
    <submittedName>
        <fullName evidence="9">G-box-binding factor</fullName>
    </submittedName>
</protein>
<dbReference type="GO" id="GO:0043565">
    <property type="term" value="F:sequence-specific DNA binding"/>
    <property type="evidence" value="ECO:0000318"/>
    <property type="project" value="GO_Central"/>
</dbReference>
<feature type="compositionally biased region" description="Polar residues" evidence="7">
    <location>
        <begin position="145"/>
        <end position="156"/>
    </location>
</feature>
<feature type="compositionally biased region" description="Polar residues" evidence="7">
    <location>
        <begin position="411"/>
        <end position="421"/>
    </location>
</feature>
<name>A0A0K9PGK4_ZOSMR</name>
<dbReference type="GO" id="GO:0005634">
    <property type="term" value="C:nucleus"/>
    <property type="evidence" value="ECO:0000318"/>
    <property type="project" value="GO_Central"/>
</dbReference>
<dbReference type="InterPro" id="IPR004827">
    <property type="entry name" value="bZIP"/>
</dbReference>
<dbReference type="Gene3D" id="1.20.5.170">
    <property type="match status" value="1"/>
</dbReference>
<dbReference type="AlphaFoldDB" id="A0A0K9PGK4"/>
<evidence type="ECO:0000256" key="6">
    <source>
        <dbReference type="ARBA" id="ARBA00023242"/>
    </source>
</evidence>
<dbReference type="PROSITE" id="PS00036">
    <property type="entry name" value="BZIP_BASIC"/>
    <property type="match status" value="1"/>
</dbReference>
<dbReference type="OMA" id="GTINPDW"/>
<feature type="compositionally biased region" description="Acidic residues" evidence="7">
    <location>
        <begin position="179"/>
        <end position="189"/>
    </location>
</feature>
<comment type="caution">
    <text evidence="9">The sequence shown here is derived from an EMBL/GenBank/DDBJ whole genome shotgun (WGS) entry which is preliminary data.</text>
</comment>
<dbReference type="Pfam" id="PF00170">
    <property type="entry name" value="bZIP_1"/>
    <property type="match status" value="1"/>
</dbReference>
<feature type="region of interest" description="Disordered" evidence="7">
    <location>
        <begin position="124"/>
        <end position="207"/>
    </location>
</feature>
<dbReference type="SUPFAM" id="SSF57959">
    <property type="entry name" value="Leucine zipper domain"/>
    <property type="match status" value="1"/>
</dbReference>
<gene>
    <name evidence="9" type="ORF">ZOSMA_26G01050</name>
</gene>
<dbReference type="Pfam" id="PF16596">
    <property type="entry name" value="MFMR_assoc"/>
    <property type="match status" value="1"/>
</dbReference>
<evidence type="ECO:0000256" key="2">
    <source>
        <dbReference type="ARBA" id="ARBA00007163"/>
    </source>
</evidence>
<feature type="region of interest" description="Disordered" evidence="7">
    <location>
        <begin position="365"/>
        <end position="421"/>
    </location>
</feature>
<dbReference type="InterPro" id="IPR045314">
    <property type="entry name" value="bZIP_plant_GBF1"/>
</dbReference>
<dbReference type="GO" id="GO:0006355">
    <property type="term" value="P:regulation of DNA-templated transcription"/>
    <property type="evidence" value="ECO:0000318"/>
    <property type="project" value="GO_Central"/>
</dbReference>
<dbReference type="GO" id="GO:0003700">
    <property type="term" value="F:DNA-binding transcription factor activity"/>
    <property type="evidence" value="ECO:0007669"/>
    <property type="project" value="InterPro"/>
</dbReference>
<feature type="compositionally biased region" description="Basic and acidic residues" evidence="7">
    <location>
        <begin position="320"/>
        <end position="334"/>
    </location>
</feature>
<proteinExistence type="inferred from homology"/>
<reference evidence="10" key="1">
    <citation type="journal article" date="2016" name="Nature">
        <title>The genome of the seagrass Zostera marina reveals angiosperm adaptation to the sea.</title>
        <authorList>
            <person name="Olsen J.L."/>
            <person name="Rouze P."/>
            <person name="Verhelst B."/>
            <person name="Lin Y.-C."/>
            <person name="Bayer T."/>
            <person name="Collen J."/>
            <person name="Dattolo E."/>
            <person name="De Paoli E."/>
            <person name="Dittami S."/>
            <person name="Maumus F."/>
            <person name="Michel G."/>
            <person name="Kersting A."/>
            <person name="Lauritano C."/>
            <person name="Lohaus R."/>
            <person name="Toepel M."/>
            <person name="Tonon T."/>
            <person name="Vanneste K."/>
            <person name="Amirebrahimi M."/>
            <person name="Brakel J."/>
            <person name="Bostroem C."/>
            <person name="Chovatia M."/>
            <person name="Grimwood J."/>
            <person name="Jenkins J.W."/>
            <person name="Jueterbock A."/>
            <person name="Mraz A."/>
            <person name="Stam W.T."/>
            <person name="Tice H."/>
            <person name="Bornberg-Bauer E."/>
            <person name="Green P.J."/>
            <person name="Pearson G.A."/>
            <person name="Procaccini G."/>
            <person name="Duarte C.M."/>
            <person name="Schmutz J."/>
            <person name="Reusch T.B.H."/>
            <person name="Van de Peer Y."/>
        </authorList>
    </citation>
    <scope>NUCLEOTIDE SEQUENCE [LARGE SCALE GENOMIC DNA]</scope>
    <source>
        <strain evidence="10">cv. Finnish</strain>
    </source>
</reference>
<evidence type="ECO:0000256" key="5">
    <source>
        <dbReference type="ARBA" id="ARBA00023163"/>
    </source>
</evidence>
<sequence>MGNSDPDASTVNTSSAQEQPPTSAASPATIYPDWSGFQAYSPIPPHGFFPSPVATSPQTHPYMWGAQHMMPPYGTPPPPYVMYPHGGLYAHHPSLPPGTHPFSPYAMPSPNGNVEASVVVTGGTEVDGKPSEAKEKLPVKRSKGSLGSLNMITGKNNNEHGKSGAPANGVFSQSGEGESGSEDSSEGSDDNSQNDSQAKSGGQDALEVDQTQNGGAARISQNGVSRAHSQPILNQPMSVIPVQTAGAHAVSGPTTSLNIGRDYWGAHNQPPMASVRGEIAGAPGVGTMVPSCVTGPRENIPSDLWMQDEREIKRQKRKQSNRESARRSRLRKQAECEDLAQRVEVLKEENKAIKEELNRITREYEKLISDNTSLKEQYDTRRGNDDSGVEKTEQHSGAVNHEKHNEFDVTEGNTDTFQNDS</sequence>
<dbReference type="FunFam" id="1.20.5.170:FF:000020">
    <property type="entry name" value="BZIP transcription factor"/>
    <property type="match status" value="1"/>
</dbReference>
<feature type="domain" description="BZIP" evidence="8">
    <location>
        <begin position="311"/>
        <end position="374"/>
    </location>
</feature>
<dbReference type="Pfam" id="PF07777">
    <property type="entry name" value="MFMR"/>
    <property type="match status" value="1"/>
</dbReference>
<feature type="compositionally biased region" description="Polar residues" evidence="7">
    <location>
        <begin position="1"/>
        <end position="26"/>
    </location>
</feature>
<comment type="subcellular location">
    <subcellularLocation>
        <location evidence="1">Nucleus</location>
    </subcellularLocation>
</comment>
<comment type="similarity">
    <text evidence="2">Belongs to the bZIP family.</text>
</comment>
<evidence type="ECO:0000256" key="1">
    <source>
        <dbReference type="ARBA" id="ARBA00004123"/>
    </source>
</evidence>
<evidence type="ECO:0000256" key="4">
    <source>
        <dbReference type="ARBA" id="ARBA00023125"/>
    </source>
</evidence>
<dbReference type="EMBL" id="LFYR01000915">
    <property type="protein sequence ID" value="KMZ67355.1"/>
    <property type="molecule type" value="Genomic_DNA"/>
</dbReference>
<evidence type="ECO:0000313" key="10">
    <source>
        <dbReference type="Proteomes" id="UP000036987"/>
    </source>
</evidence>
<keyword evidence="4" id="KW-0238">DNA-binding</keyword>
<dbReference type="Proteomes" id="UP000036987">
    <property type="component" value="Unassembled WGS sequence"/>
</dbReference>
<dbReference type="OrthoDB" id="1642657at2759"/>
<evidence type="ECO:0000313" key="9">
    <source>
        <dbReference type="EMBL" id="KMZ67355.1"/>
    </source>
</evidence>
<feature type="compositionally biased region" description="Basic and acidic residues" evidence="7">
    <location>
        <begin position="376"/>
        <end position="407"/>
    </location>
</feature>
<evidence type="ECO:0000259" key="8">
    <source>
        <dbReference type="PROSITE" id="PS50217"/>
    </source>
</evidence>
<evidence type="ECO:0000256" key="3">
    <source>
        <dbReference type="ARBA" id="ARBA00023015"/>
    </source>
</evidence>
<dbReference type="PROSITE" id="PS50217">
    <property type="entry name" value="BZIP"/>
    <property type="match status" value="1"/>
</dbReference>
<keyword evidence="10" id="KW-1185">Reference proteome</keyword>